<name>A0A154QL00_9GAMM</name>
<evidence type="ECO:0000313" key="3">
    <source>
        <dbReference type="Proteomes" id="UP000076131"/>
    </source>
</evidence>
<sequence length="103" mass="11657">MDLTDREIRLMKFTSSLRFDGNDVQLAASRSLALFGRVVIVFLGLQLAYAWDLARHSPIPAPMLALKLFGVVGMLLVMGWCAHQVYIRPWVIQQRTQLSRAAK</sequence>
<keyword evidence="1" id="KW-0812">Transmembrane</keyword>
<reference evidence="2 3" key="1">
    <citation type="journal article" date="2016" name="MBio">
        <title>Lateral Gene Transfer in a Heavy Metal-Contaminated-Groundwater Microbial Community.</title>
        <authorList>
            <person name="Hemme C.L."/>
            <person name="Green S.J."/>
            <person name="Rishishwar L."/>
            <person name="Prakash O."/>
            <person name="Pettenato A."/>
            <person name="Chakraborty R."/>
            <person name="Deutschbauer A.M."/>
            <person name="Van Nostrand J.D."/>
            <person name="Wu L."/>
            <person name="He Z."/>
            <person name="Jordan I.K."/>
            <person name="Hazen T.C."/>
            <person name="Arkin A.P."/>
            <person name="Kostka J.E."/>
            <person name="Zhou J."/>
        </authorList>
    </citation>
    <scope>NUCLEOTIDE SEQUENCE [LARGE SCALE GENOMIC DNA]</scope>
    <source>
        <strain evidence="2 3">FW104-T7</strain>
    </source>
</reference>
<accession>A0A154QL00</accession>
<keyword evidence="1" id="KW-0472">Membrane</keyword>
<dbReference type="EMBL" id="LVJS01000018">
    <property type="protein sequence ID" value="KZC24830.1"/>
    <property type="molecule type" value="Genomic_DNA"/>
</dbReference>
<feature type="transmembrane region" description="Helical" evidence="1">
    <location>
        <begin position="63"/>
        <end position="87"/>
    </location>
</feature>
<feature type="transmembrane region" description="Helical" evidence="1">
    <location>
        <begin position="32"/>
        <end position="51"/>
    </location>
</feature>
<organism evidence="2 3">
    <name type="scientific">Rhodanobacter thiooxydans</name>
    <dbReference type="NCBI Taxonomy" id="416169"/>
    <lineage>
        <taxon>Bacteria</taxon>
        <taxon>Pseudomonadati</taxon>
        <taxon>Pseudomonadota</taxon>
        <taxon>Gammaproteobacteria</taxon>
        <taxon>Lysobacterales</taxon>
        <taxon>Rhodanobacteraceae</taxon>
        <taxon>Rhodanobacter</taxon>
    </lineage>
</organism>
<protein>
    <submittedName>
        <fullName evidence="2">Uncharacterized protein</fullName>
    </submittedName>
</protein>
<keyword evidence="3" id="KW-1185">Reference proteome</keyword>
<evidence type="ECO:0000256" key="1">
    <source>
        <dbReference type="SAM" id="Phobius"/>
    </source>
</evidence>
<dbReference type="Proteomes" id="UP000076131">
    <property type="component" value="Unassembled WGS sequence"/>
</dbReference>
<dbReference type="AlphaFoldDB" id="A0A154QL00"/>
<keyword evidence="1" id="KW-1133">Transmembrane helix</keyword>
<gene>
    <name evidence="2" type="ORF">RHOFW104T7_06445</name>
</gene>
<proteinExistence type="predicted"/>
<dbReference type="RefSeq" id="WP_008437657.1">
    <property type="nucleotide sequence ID" value="NZ_LVJS01000018.1"/>
</dbReference>
<evidence type="ECO:0000313" key="2">
    <source>
        <dbReference type="EMBL" id="KZC24830.1"/>
    </source>
</evidence>
<comment type="caution">
    <text evidence="2">The sequence shown here is derived from an EMBL/GenBank/DDBJ whole genome shotgun (WGS) entry which is preliminary data.</text>
</comment>